<evidence type="ECO:0008006" key="3">
    <source>
        <dbReference type="Google" id="ProtNLM"/>
    </source>
</evidence>
<evidence type="ECO:0000313" key="2">
    <source>
        <dbReference type="Proteomes" id="UP000054166"/>
    </source>
</evidence>
<dbReference type="EMBL" id="KN833034">
    <property type="protein sequence ID" value="KIM76511.1"/>
    <property type="molecule type" value="Genomic_DNA"/>
</dbReference>
<dbReference type="Proteomes" id="UP000054166">
    <property type="component" value="Unassembled WGS sequence"/>
</dbReference>
<dbReference type="InParanoid" id="A0A0C3F9T3"/>
<reference evidence="1 2" key="1">
    <citation type="submission" date="2014-04" db="EMBL/GenBank/DDBJ databases">
        <authorList>
            <consortium name="DOE Joint Genome Institute"/>
            <person name="Kuo A."/>
            <person name="Tarkka M."/>
            <person name="Buscot F."/>
            <person name="Kohler A."/>
            <person name="Nagy L.G."/>
            <person name="Floudas D."/>
            <person name="Copeland A."/>
            <person name="Barry K.W."/>
            <person name="Cichocki N."/>
            <person name="Veneault-Fourrey C."/>
            <person name="LaButti K."/>
            <person name="Lindquist E.A."/>
            <person name="Lipzen A."/>
            <person name="Lundell T."/>
            <person name="Morin E."/>
            <person name="Murat C."/>
            <person name="Sun H."/>
            <person name="Tunlid A."/>
            <person name="Henrissat B."/>
            <person name="Grigoriev I.V."/>
            <person name="Hibbett D.S."/>
            <person name="Martin F."/>
            <person name="Nordberg H.P."/>
            <person name="Cantor M.N."/>
            <person name="Hua S.X."/>
        </authorList>
    </citation>
    <scope>NUCLEOTIDE SEQUENCE [LARGE SCALE GENOMIC DNA]</scope>
    <source>
        <strain evidence="1 2">F 1598</strain>
    </source>
</reference>
<proteinExistence type="predicted"/>
<dbReference type="AlphaFoldDB" id="A0A0C3F9T3"/>
<reference evidence="2" key="2">
    <citation type="submission" date="2015-01" db="EMBL/GenBank/DDBJ databases">
        <title>Evolutionary Origins and Diversification of the Mycorrhizal Mutualists.</title>
        <authorList>
            <consortium name="DOE Joint Genome Institute"/>
            <consortium name="Mycorrhizal Genomics Consortium"/>
            <person name="Kohler A."/>
            <person name="Kuo A."/>
            <person name="Nagy L.G."/>
            <person name="Floudas D."/>
            <person name="Copeland A."/>
            <person name="Barry K.W."/>
            <person name="Cichocki N."/>
            <person name="Veneault-Fourrey C."/>
            <person name="LaButti K."/>
            <person name="Lindquist E.A."/>
            <person name="Lipzen A."/>
            <person name="Lundell T."/>
            <person name="Morin E."/>
            <person name="Murat C."/>
            <person name="Riley R."/>
            <person name="Ohm R."/>
            <person name="Sun H."/>
            <person name="Tunlid A."/>
            <person name="Henrissat B."/>
            <person name="Grigoriev I.V."/>
            <person name="Hibbett D.S."/>
            <person name="Martin F."/>
        </authorList>
    </citation>
    <scope>NUCLEOTIDE SEQUENCE [LARGE SCALE GENOMIC DNA]</scope>
    <source>
        <strain evidence="2">F 1598</strain>
    </source>
</reference>
<name>A0A0C3F9T3_PILCF</name>
<dbReference type="HOGENOM" id="CLU_809210_0_0_1"/>
<accession>A0A0C3F9T3</accession>
<organism evidence="1 2">
    <name type="scientific">Piloderma croceum (strain F 1598)</name>
    <dbReference type="NCBI Taxonomy" id="765440"/>
    <lineage>
        <taxon>Eukaryota</taxon>
        <taxon>Fungi</taxon>
        <taxon>Dikarya</taxon>
        <taxon>Basidiomycota</taxon>
        <taxon>Agaricomycotina</taxon>
        <taxon>Agaricomycetes</taxon>
        <taxon>Agaricomycetidae</taxon>
        <taxon>Atheliales</taxon>
        <taxon>Atheliaceae</taxon>
        <taxon>Piloderma</taxon>
    </lineage>
</organism>
<keyword evidence="2" id="KW-1185">Reference proteome</keyword>
<protein>
    <recommendedName>
        <fullName evidence="3">F-box domain-containing protein</fullName>
    </recommendedName>
</protein>
<gene>
    <name evidence="1" type="ORF">PILCRDRAFT_826274</name>
</gene>
<evidence type="ECO:0000313" key="1">
    <source>
        <dbReference type="EMBL" id="KIM76511.1"/>
    </source>
</evidence>
<sequence>MSCINGCRHVCIYGELLWHIKQTGVLPLWSVKNCHKEGSGWVNYFDKHALNWADGWAPKATVGGGQTVNTWGPLSKLNADVLHEIIGYLVASPSSLASLSQVRREWAAPAQKALYTFVSLRSGKQMAKFLGAIVSHLVCYDKFQCTMLLHLLVRHVTLHLLLHTWQAAYLELFSVILPLLQNMESLGYMMTSFDLSRMPAVFMCTLPCLTPHSLNSIHFFVLNLCQWLMVDELGETLMKGLFKNFPWVCTITFVCEVEIMDEKRALETMLWMLANAATGLEHVEFWMMGHSVSLDMDLHVLKVRHHGDRVTYGFMHGDEGKWVLDDENSHMWSAICGVTVQWCEGCPECPLDDEEG</sequence>